<dbReference type="HOGENOM" id="CLU_1159187_0_0_6"/>
<dbReference type="InterPro" id="IPR002416">
    <property type="entry name" value="T2SS_protein-GspH"/>
</dbReference>
<dbReference type="InterPro" id="IPR045584">
    <property type="entry name" value="Pilin-like"/>
</dbReference>
<dbReference type="KEGG" id="apac:S7S_09085"/>
<evidence type="ECO:0000256" key="3">
    <source>
        <dbReference type="ARBA" id="ARBA00022692"/>
    </source>
</evidence>
<evidence type="ECO:0000313" key="8">
    <source>
        <dbReference type="Proteomes" id="UP000006764"/>
    </source>
</evidence>
<dbReference type="PROSITE" id="PS00409">
    <property type="entry name" value="PROKAR_NTER_METHYL"/>
    <property type="match status" value="1"/>
</dbReference>
<protein>
    <submittedName>
        <fullName evidence="7">General secretion pathway protein H</fullName>
    </submittedName>
</protein>
<sequence length="207" mass="22529">MPISTIANCSGKAALRQRGFTLVEILVVVTLVAVFAAVLIPNLHIGSERELDQGAVRLQELLVAVGEQSVFSGELLGVRLKEDRIEAMRFDPEAQKFVPFGGDSRAGLGSWDLGDDLRLSWELEKVEQDGGSSPFTAGFGLVEAAEARLTAGEKDDDKDSRPQLFFFPSGEATPAHFKLELIGSDRMPVELELDALSRATLIKDEEE</sequence>
<dbReference type="Gene3D" id="3.55.40.10">
    <property type="entry name" value="minor pseudopilin epsh domain"/>
    <property type="match status" value="1"/>
</dbReference>
<keyword evidence="5 6" id="KW-0472">Membrane</keyword>
<reference evidence="7 8" key="1">
    <citation type="journal article" date="2012" name="J. Bacteriol.">
        <title>Genome sequence of an alkane-degrading bacterium, Alcanivorax pacificus type strain W11-5, isolated from deep sea sediment.</title>
        <authorList>
            <person name="Lai Q."/>
            <person name="Shao Z."/>
        </authorList>
    </citation>
    <scope>NUCLEOTIDE SEQUENCE [LARGE SCALE GENOMIC DNA]</scope>
    <source>
        <strain evidence="7 8">W11-5</strain>
    </source>
</reference>
<keyword evidence="4 6" id="KW-1133">Transmembrane helix</keyword>
<dbReference type="NCBIfam" id="TIGR02532">
    <property type="entry name" value="IV_pilin_GFxxxE"/>
    <property type="match status" value="1"/>
</dbReference>
<dbReference type="InterPro" id="IPR012902">
    <property type="entry name" value="N_methyl_site"/>
</dbReference>
<evidence type="ECO:0000256" key="1">
    <source>
        <dbReference type="ARBA" id="ARBA00004167"/>
    </source>
</evidence>
<feature type="transmembrane region" description="Helical" evidence="6">
    <location>
        <begin position="20"/>
        <end position="40"/>
    </location>
</feature>
<dbReference type="PRINTS" id="PR00885">
    <property type="entry name" value="BCTERIALGSPH"/>
</dbReference>
<evidence type="ECO:0000256" key="6">
    <source>
        <dbReference type="SAM" id="Phobius"/>
    </source>
</evidence>
<comment type="subcellular location">
    <subcellularLocation>
        <location evidence="1">Membrane</location>
        <topology evidence="1">Single-pass membrane protein</topology>
    </subcellularLocation>
</comment>
<dbReference type="AlphaFoldDB" id="A0A0B4XM59"/>
<dbReference type="STRING" id="391936.S7S_09085"/>
<keyword evidence="2" id="KW-0488">Methylation</keyword>
<keyword evidence="3 6" id="KW-0812">Transmembrane</keyword>
<dbReference type="Pfam" id="PF07963">
    <property type="entry name" value="N_methyl"/>
    <property type="match status" value="1"/>
</dbReference>
<evidence type="ECO:0000256" key="5">
    <source>
        <dbReference type="ARBA" id="ARBA00023136"/>
    </source>
</evidence>
<dbReference type="OrthoDB" id="6076129at2"/>
<dbReference type="RefSeq" id="WP_008737713.1">
    <property type="nucleotide sequence ID" value="NZ_CP004387.1"/>
</dbReference>
<dbReference type="EMBL" id="CP004387">
    <property type="protein sequence ID" value="AJD48231.1"/>
    <property type="molecule type" value="Genomic_DNA"/>
</dbReference>
<dbReference type="GO" id="GO:0016020">
    <property type="term" value="C:membrane"/>
    <property type="evidence" value="ECO:0007669"/>
    <property type="project" value="UniProtKB-SubCell"/>
</dbReference>
<name>A0A0B4XM59_9GAMM</name>
<evidence type="ECO:0000256" key="2">
    <source>
        <dbReference type="ARBA" id="ARBA00022481"/>
    </source>
</evidence>
<gene>
    <name evidence="7" type="ORF">S7S_09085</name>
</gene>
<evidence type="ECO:0000313" key="7">
    <source>
        <dbReference type="EMBL" id="AJD48231.1"/>
    </source>
</evidence>
<dbReference type="GO" id="GO:0015628">
    <property type="term" value="P:protein secretion by the type II secretion system"/>
    <property type="evidence" value="ECO:0007669"/>
    <property type="project" value="InterPro"/>
</dbReference>
<organism evidence="7 8">
    <name type="scientific">Isoalcanivorax pacificus W11-5</name>
    <dbReference type="NCBI Taxonomy" id="391936"/>
    <lineage>
        <taxon>Bacteria</taxon>
        <taxon>Pseudomonadati</taxon>
        <taxon>Pseudomonadota</taxon>
        <taxon>Gammaproteobacteria</taxon>
        <taxon>Oceanospirillales</taxon>
        <taxon>Alcanivoracaceae</taxon>
        <taxon>Isoalcanivorax</taxon>
    </lineage>
</organism>
<accession>A0A0B4XM59</accession>
<keyword evidence="8" id="KW-1185">Reference proteome</keyword>
<dbReference type="GO" id="GO:0015627">
    <property type="term" value="C:type II protein secretion system complex"/>
    <property type="evidence" value="ECO:0007669"/>
    <property type="project" value="InterPro"/>
</dbReference>
<dbReference type="SUPFAM" id="SSF54523">
    <property type="entry name" value="Pili subunits"/>
    <property type="match status" value="1"/>
</dbReference>
<dbReference type="Proteomes" id="UP000006764">
    <property type="component" value="Chromosome"/>
</dbReference>
<proteinExistence type="predicted"/>
<evidence type="ECO:0000256" key="4">
    <source>
        <dbReference type="ARBA" id="ARBA00022989"/>
    </source>
</evidence>